<dbReference type="EMBL" id="JALJOT010000006">
    <property type="protein sequence ID" value="KAK9909505.1"/>
    <property type="molecule type" value="Genomic_DNA"/>
</dbReference>
<dbReference type="Pfam" id="PF08856">
    <property type="entry name" value="DUF1826"/>
    <property type="match status" value="1"/>
</dbReference>
<protein>
    <recommendedName>
        <fullName evidence="3">Succinylglutamate desuccinylase</fullName>
    </recommendedName>
</protein>
<dbReference type="InterPro" id="IPR014955">
    <property type="entry name" value="DUF1826"/>
</dbReference>
<evidence type="ECO:0000313" key="1">
    <source>
        <dbReference type="EMBL" id="KAK9909505.1"/>
    </source>
</evidence>
<keyword evidence="2" id="KW-1185">Reference proteome</keyword>
<gene>
    <name evidence="1" type="ORF">WJX75_003274</name>
</gene>
<comment type="caution">
    <text evidence="1">The sequence shown here is derived from an EMBL/GenBank/DDBJ whole genome shotgun (WGS) entry which is preliminary data.</text>
</comment>
<sequence length="194" mass="21458">MPASIKDSLQLVQSLSPFKRQISLDMHEEGQGFSGLIDGVLDSLEVEQWLLQDMQELALDFCSLLGHGHLSATLALLDRTMCPRWHADHVTMRLLCTYFGAGTEFVENRYADRRPLQRMLFQDTQGYGIRDESAVQSASPGDVLYLKGHAFPGNAGFGAVHRSPAASVEAPRLVFTLDEAMPLSAEECHCGKLH</sequence>
<organism evidence="1 2">
    <name type="scientific">Coccomyxa subellipsoidea</name>
    <dbReference type="NCBI Taxonomy" id="248742"/>
    <lineage>
        <taxon>Eukaryota</taxon>
        <taxon>Viridiplantae</taxon>
        <taxon>Chlorophyta</taxon>
        <taxon>core chlorophytes</taxon>
        <taxon>Trebouxiophyceae</taxon>
        <taxon>Trebouxiophyceae incertae sedis</taxon>
        <taxon>Coccomyxaceae</taxon>
        <taxon>Coccomyxa</taxon>
    </lineage>
</organism>
<proteinExistence type="predicted"/>
<reference evidence="1 2" key="1">
    <citation type="journal article" date="2024" name="Nat. Commun.">
        <title>Phylogenomics reveals the evolutionary origins of lichenization in chlorophyte algae.</title>
        <authorList>
            <person name="Puginier C."/>
            <person name="Libourel C."/>
            <person name="Otte J."/>
            <person name="Skaloud P."/>
            <person name="Haon M."/>
            <person name="Grisel S."/>
            <person name="Petersen M."/>
            <person name="Berrin J.G."/>
            <person name="Delaux P.M."/>
            <person name="Dal Grande F."/>
            <person name="Keller J."/>
        </authorList>
    </citation>
    <scope>NUCLEOTIDE SEQUENCE [LARGE SCALE GENOMIC DNA]</scope>
    <source>
        <strain evidence="1 2">SAG 216-7</strain>
    </source>
</reference>
<name>A0ABR2YRX1_9CHLO</name>
<evidence type="ECO:0000313" key="2">
    <source>
        <dbReference type="Proteomes" id="UP001491310"/>
    </source>
</evidence>
<evidence type="ECO:0008006" key="3">
    <source>
        <dbReference type="Google" id="ProtNLM"/>
    </source>
</evidence>
<dbReference type="Proteomes" id="UP001491310">
    <property type="component" value="Unassembled WGS sequence"/>
</dbReference>
<accession>A0ABR2YRX1</accession>